<dbReference type="Proteomes" id="UP000194977">
    <property type="component" value="Unassembled WGS sequence"/>
</dbReference>
<gene>
    <name evidence="2" type="ORF">B6C91_07090</name>
    <name evidence="1" type="ORF">B6D08_01985</name>
</gene>
<dbReference type="Proteomes" id="UP000194800">
    <property type="component" value="Unassembled WGS sequence"/>
</dbReference>
<dbReference type="RefSeq" id="WP_086271583.1">
    <property type="nucleotide sequence ID" value="NZ_MZNE01000044.1"/>
</dbReference>
<dbReference type="EMBL" id="NART01000025">
    <property type="protein sequence ID" value="OTQ10059.1"/>
    <property type="molecule type" value="Genomic_DNA"/>
</dbReference>
<evidence type="ECO:0000313" key="2">
    <source>
        <dbReference type="EMBL" id="OTQ10059.1"/>
    </source>
</evidence>
<comment type="caution">
    <text evidence="1">The sequence shown here is derived from an EMBL/GenBank/DDBJ whole genome shotgun (WGS) entry which is preliminary data.</text>
</comment>
<name>A0A242NL19_9GAMM</name>
<dbReference type="EMBL" id="NARP01000004">
    <property type="protein sequence ID" value="OTQ01185.1"/>
    <property type="molecule type" value="Genomic_DNA"/>
</dbReference>
<reference evidence="3 4" key="1">
    <citation type="submission" date="2017-03" db="EMBL/GenBank/DDBJ databases">
        <title>Comparative genomics of honeybee gut symbionts reveal geographically distinct and subgroup specific antibiotic resistance.</title>
        <authorList>
            <person name="Ludvigsen J."/>
            <person name="Porcellato D."/>
            <person name="Labee-Lund T.M."/>
            <person name="Amdam G.V."/>
            <person name="Rudi K."/>
        </authorList>
    </citation>
    <scope>NUCLEOTIDE SEQUENCE [LARGE SCALE GENOMIC DNA]</scope>
    <source>
        <strain evidence="1 4">A-7-12</strain>
        <strain evidence="2 3">A-9-12</strain>
    </source>
</reference>
<dbReference type="AlphaFoldDB" id="A0A242NL19"/>
<organism evidence="1 4">
    <name type="scientific">Gilliamella apicola</name>
    <dbReference type="NCBI Taxonomy" id="1196095"/>
    <lineage>
        <taxon>Bacteria</taxon>
        <taxon>Pseudomonadati</taxon>
        <taxon>Pseudomonadota</taxon>
        <taxon>Gammaproteobacteria</taxon>
        <taxon>Orbales</taxon>
        <taxon>Orbaceae</taxon>
        <taxon>Gilliamella</taxon>
    </lineage>
</organism>
<evidence type="ECO:0000313" key="4">
    <source>
        <dbReference type="Proteomes" id="UP000194977"/>
    </source>
</evidence>
<evidence type="ECO:0000313" key="3">
    <source>
        <dbReference type="Proteomes" id="UP000194800"/>
    </source>
</evidence>
<accession>A0A242NL19</accession>
<dbReference type="OrthoDB" id="6057701at2"/>
<sequence>MLTELNNQDNFNKYRYLLVDNLVVLNSLSPLSRDSLLDLFGEDKPFGEKKLTQVLRTDLDYDQSICPTLIKLAEPNEFYADLMLDEISQQAKIECLWSKRYICAYIISDLKPSVLAKQLIKIGNNIAQTLRQPYYPFFEPFRMQFLHEMGSKEDNAWLKAQFSQIENYYYPSINGGKFIRFTADNSLETPISWSSTYYQRLKNFRMIRTLVNAWSNNRSQFDEQKNLPLNENVISQSTQLVEQAYQLGLTHATDILFWGLNGLRYHQVFTQHPQIFEQIRKAQQEPGTFSKHVINANIHFESQLLSDKE</sequence>
<keyword evidence="3" id="KW-1185">Reference proteome</keyword>
<proteinExistence type="predicted"/>
<evidence type="ECO:0008006" key="5">
    <source>
        <dbReference type="Google" id="ProtNLM"/>
    </source>
</evidence>
<evidence type="ECO:0000313" key="1">
    <source>
        <dbReference type="EMBL" id="OTQ01185.1"/>
    </source>
</evidence>
<protein>
    <recommendedName>
        <fullName evidence="5">DUF4123 domain-containing protein</fullName>
    </recommendedName>
</protein>